<proteinExistence type="predicted"/>
<dbReference type="OrthoDB" id="5360893at2759"/>
<dbReference type="InterPro" id="IPR050312">
    <property type="entry name" value="IolE/XylAMocC-like"/>
</dbReference>
<sequence>MSPSPPTSLPSTPPAMAPTQLLPPLGIATLSLGSCEHHALEDKIRAAAAAGFSSVELFDLDWEHYRDAYARSNGYALPCEEGDAASRAAAHELAKVCRDEGVEISCYQPLRNFEGWLDPEQEEKARKHAKGILDVMPILGTDLVLCCSNAAPATETTGSLEKAAADLGRLADLAATYTPPIRVMYEALSFATHRSQWQQAWEVVEYANRPNLGLCLDSFNALARDWADPYSPSGRRSDDVDAQLERSMNELVQRVPGEKIFLYQVADAAFMSPPMTPPTDPSVPRLRPWSRSHRLFPLERSLGAYLPVDRFSDAVIATGYSGPWSLEVFNDSLNDEGKLVPQQHAERGMKGLHLAATQAYERAHLKNYSGITGLHFSGVHRWDPSAPFS</sequence>
<dbReference type="InterPro" id="IPR036237">
    <property type="entry name" value="Xyl_isomerase-like_sf"/>
</dbReference>
<dbReference type="Proteomes" id="UP000777482">
    <property type="component" value="Unassembled WGS sequence"/>
</dbReference>
<feature type="domain" description="Xylose isomerase-like TIM barrel" evidence="1">
    <location>
        <begin position="44"/>
        <end position="337"/>
    </location>
</feature>
<gene>
    <name evidence="2" type="ORF">C6P46_002875</name>
</gene>
<protein>
    <recommendedName>
        <fullName evidence="1">Xylose isomerase-like TIM barrel domain-containing protein</fullName>
    </recommendedName>
</protein>
<comment type="caution">
    <text evidence="2">The sequence shown here is derived from an EMBL/GenBank/DDBJ whole genome shotgun (WGS) entry which is preliminary data.</text>
</comment>
<dbReference type="PANTHER" id="PTHR12110">
    <property type="entry name" value="HYDROXYPYRUVATE ISOMERASE"/>
    <property type="match status" value="1"/>
</dbReference>
<dbReference type="AlphaFoldDB" id="A0A9P6VTK9"/>
<dbReference type="Gene3D" id="3.20.20.150">
    <property type="entry name" value="Divalent-metal-dependent TIM barrel enzymes"/>
    <property type="match status" value="1"/>
</dbReference>
<dbReference type="EMBL" id="PUHQ01000215">
    <property type="protein sequence ID" value="KAG0653379.1"/>
    <property type="molecule type" value="Genomic_DNA"/>
</dbReference>
<accession>A0A9P6VTK9</accession>
<organism evidence="2 3">
    <name type="scientific">Rhodotorula mucilaginosa</name>
    <name type="common">Yeast</name>
    <name type="synonym">Rhodotorula rubra</name>
    <dbReference type="NCBI Taxonomy" id="5537"/>
    <lineage>
        <taxon>Eukaryota</taxon>
        <taxon>Fungi</taxon>
        <taxon>Dikarya</taxon>
        <taxon>Basidiomycota</taxon>
        <taxon>Pucciniomycotina</taxon>
        <taxon>Microbotryomycetes</taxon>
        <taxon>Sporidiobolales</taxon>
        <taxon>Sporidiobolaceae</taxon>
        <taxon>Rhodotorula</taxon>
    </lineage>
</organism>
<dbReference type="PANTHER" id="PTHR12110:SF21">
    <property type="entry name" value="XYLOSE ISOMERASE-LIKE TIM BARREL DOMAIN-CONTAINING PROTEIN"/>
    <property type="match status" value="1"/>
</dbReference>
<keyword evidence="3" id="KW-1185">Reference proteome</keyword>
<evidence type="ECO:0000313" key="2">
    <source>
        <dbReference type="EMBL" id="KAG0653379.1"/>
    </source>
</evidence>
<reference evidence="2 3" key="1">
    <citation type="submission" date="2020-11" db="EMBL/GenBank/DDBJ databases">
        <title>Kefir isolates.</title>
        <authorList>
            <person name="Marcisauskas S."/>
            <person name="Kim Y."/>
            <person name="Blasche S."/>
        </authorList>
    </citation>
    <scope>NUCLEOTIDE SEQUENCE [LARGE SCALE GENOMIC DNA]</scope>
    <source>
        <strain evidence="2 3">KR</strain>
    </source>
</reference>
<name>A0A9P6VTK9_RHOMI</name>
<evidence type="ECO:0000313" key="3">
    <source>
        <dbReference type="Proteomes" id="UP000777482"/>
    </source>
</evidence>
<dbReference type="InterPro" id="IPR013022">
    <property type="entry name" value="Xyl_isomerase-like_TIM-brl"/>
</dbReference>
<evidence type="ECO:0000259" key="1">
    <source>
        <dbReference type="Pfam" id="PF01261"/>
    </source>
</evidence>
<dbReference type="Pfam" id="PF01261">
    <property type="entry name" value="AP_endonuc_2"/>
    <property type="match status" value="1"/>
</dbReference>
<dbReference type="SUPFAM" id="SSF51658">
    <property type="entry name" value="Xylose isomerase-like"/>
    <property type="match status" value="1"/>
</dbReference>